<dbReference type="SMART" id="SM01157">
    <property type="entry name" value="DUF1719"/>
    <property type="match status" value="1"/>
</dbReference>
<dbReference type="PANTHER" id="PTHR33377">
    <property type="entry name" value="OS10G0134700 PROTEIN-RELATED"/>
    <property type="match status" value="1"/>
</dbReference>
<reference evidence="2" key="3">
    <citation type="submission" date="2018-08" db="UniProtKB">
        <authorList>
            <consortium name="EnsemblPlants"/>
        </authorList>
    </citation>
    <scope>IDENTIFICATION</scope>
    <source>
        <strain evidence="2">cv. Bd21</strain>
    </source>
</reference>
<evidence type="ECO:0000313" key="2">
    <source>
        <dbReference type="EnsemblPlants" id="KQK11502"/>
    </source>
</evidence>
<organism evidence="1">
    <name type="scientific">Brachypodium distachyon</name>
    <name type="common">Purple false brome</name>
    <name type="synonym">Trachynia distachya</name>
    <dbReference type="NCBI Taxonomy" id="15368"/>
    <lineage>
        <taxon>Eukaryota</taxon>
        <taxon>Viridiplantae</taxon>
        <taxon>Streptophyta</taxon>
        <taxon>Embryophyta</taxon>
        <taxon>Tracheophyta</taxon>
        <taxon>Spermatophyta</taxon>
        <taxon>Magnoliopsida</taxon>
        <taxon>Liliopsida</taxon>
        <taxon>Poales</taxon>
        <taxon>Poaceae</taxon>
        <taxon>BOP clade</taxon>
        <taxon>Pooideae</taxon>
        <taxon>Stipodae</taxon>
        <taxon>Brachypodieae</taxon>
        <taxon>Brachypodium</taxon>
    </lineage>
</organism>
<dbReference type="PANTHER" id="PTHR33377:SF11">
    <property type="entry name" value="OS04G0105900 PROTEIN"/>
    <property type="match status" value="1"/>
</dbReference>
<reference evidence="1 2" key="1">
    <citation type="journal article" date="2010" name="Nature">
        <title>Genome sequencing and analysis of the model grass Brachypodium distachyon.</title>
        <authorList>
            <consortium name="International Brachypodium Initiative"/>
        </authorList>
    </citation>
    <scope>NUCLEOTIDE SEQUENCE [LARGE SCALE GENOMIC DNA]</scope>
    <source>
        <strain evidence="1 2">Bd21</strain>
    </source>
</reference>
<accession>A0A0Q3N4C1</accession>
<dbReference type="EMBL" id="CM000881">
    <property type="protein sequence ID" value="KQK11502.1"/>
    <property type="molecule type" value="Genomic_DNA"/>
</dbReference>
<sequence length="544" mass="61576">MAEIVSSAIVGEAVSLVFSGIATNATKDEDKSDQEAAEDGLERLEIARIKMEAALEISGRWQITDVSLLHWRKKLKRAAEDCDDVTRTCRRLSKEEDEKEQLVSQSSFPIRMAHATKAFVSSFVGSNKNNDIDHCSASGSIAASVRRFERLANGAGEFMRFVELGGTPHRPHLFFDPLVGHLFAGKMLFHRVSHPAGLRSFGIRPMEFKDRGLEVMMSFIYQDHKMPKNSFCLFFMLRLSDSTDIIGTAVKCLRQVTPHFKSTADVTIKEIIQLPTQDFSCVPWEVMNAQKEHWNPGLWNHIHITLTRWFRPDPLCCQGYEHKDSPSCGIVNGVNNNSSGRRNKFPEPVCQVFLQRYISLSEYNNLQPVSSIATSISCDDATASLENFPPLKLGILILPHDSMEDDPKSAGEAGSAIEVINGEKQQHLTHVNVHPDQLDEMLMPKAIDYLYHNADATTYQICWRSNHGSAHLCVEKSSTMVEARRSTRQRRNVGKVFHQMQQGQQIRKTEWKHVARDFLKLWVVRSSERLRSSILAWLKQSGQN</sequence>
<proteinExistence type="predicted"/>
<evidence type="ECO:0000313" key="1">
    <source>
        <dbReference type="EMBL" id="KQK11502.1"/>
    </source>
</evidence>
<dbReference type="EnsemblPlants" id="KQK11502">
    <property type="protein sequence ID" value="KQK11502"/>
    <property type="gene ID" value="BRADI_2g60544v3"/>
</dbReference>
<dbReference type="InParanoid" id="A0A0Q3N4C1"/>
<protein>
    <recommendedName>
        <fullName evidence="4">Rx N-terminal domain-containing protein</fullName>
    </recommendedName>
</protein>
<dbReference type="Pfam" id="PF08224">
    <property type="entry name" value="DUF1719"/>
    <property type="match status" value="1"/>
</dbReference>
<name>A0A0Q3N4C1_BRADI</name>
<reference evidence="1" key="2">
    <citation type="submission" date="2017-06" db="EMBL/GenBank/DDBJ databases">
        <title>WGS assembly of Brachypodium distachyon.</title>
        <authorList>
            <consortium name="The International Brachypodium Initiative"/>
            <person name="Lucas S."/>
            <person name="Harmon-Smith M."/>
            <person name="Lail K."/>
            <person name="Tice H."/>
            <person name="Grimwood J."/>
            <person name="Bruce D."/>
            <person name="Barry K."/>
            <person name="Shu S."/>
            <person name="Lindquist E."/>
            <person name="Wang M."/>
            <person name="Pitluck S."/>
            <person name="Vogel J.P."/>
            <person name="Garvin D.F."/>
            <person name="Mockler T.C."/>
            <person name="Schmutz J."/>
            <person name="Rokhsar D."/>
            <person name="Bevan M.W."/>
        </authorList>
    </citation>
    <scope>NUCLEOTIDE SEQUENCE</scope>
    <source>
        <strain evidence="1">Bd21</strain>
    </source>
</reference>
<dbReference type="InterPro" id="IPR013181">
    <property type="entry name" value="DUF1719"/>
</dbReference>
<keyword evidence="3" id="KW-1185">Reference proteome</keyword>
<dbReference type="AlphaFoldDB" id="A0A0Q3N4C1"/>
<dbReference type="OrthoDB" id="676870at2759"/>
<dbReference type="Gramene" id="KQK11502">
    <property type="protein sequence ID" value="KQK11502"/>
    <property type="gene ID" value="BRADI_2g60544v3"/>
</dbReference>
<evidence type="ECO:0000313" key="3">
    <source>
        <dbReference type="Proteomes" id="UP000008810"/>
    </source>
</evidence>
<evidence type="ECO:0008006" key="4">
    <source>
        <dbReference type="Google" id="ProtNLM"/>
    </source>
</evidence>
<dbReference type="Proteomes" id="UP000008810">
    <property type="component" value="Chromosome 2"/>
</dbReference>
<dbReference type="FunCoup" id="A0A0Q3N4C1">
    <property type="interactions" value="315"/>
</dbReference>
<gene>
    <name evidence="1" type="ORF">BRADI_2g60544v3</name>
</gene>